<dbReference type="Proteomes" id="UP000002296">
    <property type="component" value="Unassembled WGS sequence"/>
</dbReference>
<feature type="transmembrane region" description="Helical" evidence="1">
    <location>
        <begin position="71"/>
        <end position="91"/>
    </location>
</feature>
<reference evidence="2 3" key="1">
    <citation type="journal article" date="2005" name="Science">
        <title>The genome sequence of Trypanosoma cruzi, etiologic agent of Chagas disease.</title>
        <authorList>
            <person name="El-Sayed N.M."/>
            <person name="Myler P.J."/>
            <person name="Bartholomeu D.C."/>
            <person name="Nilsson D."/>
            <person name="Aggarwal G."/>
            <person name="Tran A.N."/>
            <person name="Ghedin E."/>
            <person name="Worthey E.A."/>
            <person name="Delcher A.L."/>
            <person name="Blandin G."/>
            <person name="Westenberger S.J."/>
            <person name="Caler E."/>
            <person name="Cerqueira G.C."/>
            <person name="Branche C."/>
            <person name="Haas B."/>
            <person name="Anupama A."/>
            <person name="Arner E."/>
            <person name="Aslund L."/>
            <person name="Attipoe P."/>
            <person name="Bontempi E."/>
            <person name="Bringaud F."/>
            <person name="Burton P."/>
            <person name="Cadag E."/>
            <person name="Campbell D.A."/>
            <person name="Carrington M."/>
            <person name="Crabtree J."/>
            <person name="Darban H."/>
            <person name="da Silveira J.F."/>
            <person name="de Jong P."/>
            <person name="Edwards K."/>
            <person name="Englund P.T."/>
            <person name="Fazelina G."/>
            <person name="Feldblyum T."/>
            <person name="Ferella M."/>
            <person name="Frasch A.C."/>
            <person name="Gull K."/>
            <person name="Horn D."/>
            <person name="Hou L."/>
            <person name="Huang Y."/>
            <person name="Kindlund E."/>
            <person name="Klingbeil M."/>
            <person name="Kluge S."/>
            <person name="Koo H."/>
            <person name="Lacerda D."/>
            <person name="Levin M.J."/>
            <person name="Lorenzi H."/>
            <person name="Louie T."/>
            <person name="Machado C.R."/>
            <person name="McCulloch R."/>
            <person name="McKenna A."/>
            <person name="Mizuno Y."/>
            <person name="Mottram J.C."/>
            <person name="Nelson S."/>
            <person name="Ochaya S."/>
            <person name="Osoegawa K."/>
            <person name="Pai G."/>
            <person name="Parsons M."/>
            <person name="Pentony M."/>
            <person name="Pettersson U."/>
            <person name="Pop M."/>
            <person name="Ramirez J.L."/>
            <person name="Rinta J."/>
            <person name="Robertson L."/>
            <person name="Salzberg S.L."/>
            <person name="Sanchez D.O."/>
            <person name="Seyler A."/>
            <person name="Sharma R."/>
            <person name="Shetty J."/>
            <person name="Simpson A.J."/>
            <person name="Sisk E."/>
            <person name="Tammi M.T."/>
            <person name="Tarleton R."/>
            <person name="Teixeira S."/>
            <person name="Van Aken S."/>
            <person name="Vogt C."/>
            <person name="Ward P.N."/>
            <person name="Wickstead B."/>
            <person name="Wortman J."/>
            <person name="White O."/>
            <person name="Fraser C.M."/>
            <person name="Stuart K.D."/>
            <person name="Andersson B."/>
        </authorList>
    </citation>
    <scope>NUCLEOTIDE SEQUENCE [LARGE SCALE GENOMIC DNA]</scope>
    <source>
        <strain evidence="2 3">CL Brener</strain>
    </source>
</reference>
<dbReference type="KEGG" id="tcr:507723.140"/>
<evidence type="ECO:0000313" key="2">
    <source>
        <dbReference type="EMBL" id="EAN94799.1"/>
    </source>
</evidence>
<keyword evidence="3" id="KW-1185">Reference proteome</keyword>
<comment type="caution">
    <text evidence="2">The sequence shown here is derived from an EMBL/GenBank/DDBJ whole genome shotgun (WGS) entry which is preliminary data.</text>
</comment>
<evidence type="ECO:0000313" key="3">
    <source>
        <dbReference type="Proteomes" id="UP000002296"/>
    </source>
</evidence>
<name>Q4DQJ2_TRYCC</name>
<dbReference type="EMBL" id="AAHK01000252">
    <property type="protein sequence ID" value="EAN94799.1"/>
    <property type="molecule type" value="Genomic_DNA"/>
</dbReference>
<keyword evidence="1" id="KW-0472">Membrane</keyword>
<protein>
    <submittedName>
        <fullName evidence="2">Uncharacterized protein</fullName>
    </submittedName>
</protein>
<dbReference type="PaxDb" id="353153-Q4DQJ2"/>
<gene>
    <name evidence="2" type="ORF">Tc00.1047053507723.140</name>
</gene>
<organism evidence="2 3">
    <name type="scientific">Trypanosoma cruzi (strain CL Brener)</name>
    <dbReference type="NCBI Taxonomy" id="353153"/>
    <lineage>
        <taxon>Eukaryota</taxon>
        <taxon>Discoba</taxon>
        <taxon>Euglenozoa</taxon>
        <taxon>Kinetoplastea</taxon>
        <taxon>Metakinetoplastina</taxon>
        <taxon>Trypanosomatida</taxon>
        <taxon>Trypanosomatidae</taxon>
        <taxon>Trypanosoma</taxon>
        <taxon>Schizotrypanum</taxon>
    </lineage>
</organism>
<accession>Q4DQJ2</accession>
<dbReference type="AlphaFoldDB" id="Q4DQJ2"/>
<dbReference type="InParanoid" id="Q4DQJ2"/>
<feature type="transmembrane region" description="Helical" evidence="1">
    <location>
        <begin position="12"/>
        <end position="31"/>
    </location>
</feature>
<keyword evidence="1" id="KW-0812">Transmembrane</keyword>
<dbReference type="RefSeq" id="XP_816650.1">
    <property type="nucleotide sequence ID" value="XM_811557.1"/>
</dbReference>
<dbReference type="GeneID" id="3548575"/>
<sequence>MFFLLFFLHYYYYYYYLIVFDVVFLLLVRIARWMSALEEHAFLELLRQIEKERYAPNLGERAILCRTLNSAFNPIGMYFASVGALCGLIGANHTQRLFWRMFGMLMGSMYSFEASWAFQERQPCFSFFNDIRSVDGQLREKASEYHLVVHLQSDHRRPFQVLFDFFTFDKTSKWLISSRSISVDPALWLPHFRMEWFEGLPLDPLTIWYWGFALSYYKPKIR</sequence>
<evidence type="ECO:0000256" key="1">
    <source>
        <dbReference type="SAM" id="Phobius"/>
    </source>
</evidence>
<keyword evidence="1" id="KW-1133">Transmembrane helix</keyword>
<proteinExistence type="predicted"/>